<dbReference type="EMBL" id="GBRH01258987">
    <property type="protein sequence ID" value="JAD38908.1"/>
    <property type="molecule type" value="Transcribed_RNA"/>
</dbReference>
<accession>A0A0A8ZMH6</accession>
<evidence type="ECO:0000313" key="1">
    <source>
        <dbReference type="EMBL" id="JAD38908.1"/>
    </source>
</evidence>
<reference evidence="1" key="2">
    <citation type="journal article" date="2015" name="Data Brief">
        <title>Shoot transcriptome of the giant reed, Arundo donax.</title>
        <authorList>
            <person name="Barrero R.A."/>
            <person name="Guerrero F.D."/>
            <person name="Moolhuijzen P."/>
            <person name="Goolsby J.A."/>
            <person name="Tidwell J."/>
            <person name="Bellgard S.E."/>
            <person name="Bellgard M.I."/>
        </authorList>
    </citation>
    <scope>NUCLEOTIDE SEQUENCE</scope>
    <source>
        <tissue evidence="1">Shoot tissue taken approximately 20 cm above the soil surface</tissue>
    </source>
</reference>
<sequence>MVVTKIKNSAQRGWHGWDGTSQRIIPQIELN</sequence>
<proteinExistence type="predicted"/>
<protein>
    <submittedName>
        <fullName evidence="1">Uncharacterized protein</fullName>
    </submittedName>
</protein>
<name>A0A0A8ZMH6_ARUDO</name>
<reference evidence="1" key="1">
    <citation type="submission" date="2014-09" db="EMBL/GenBank/DDBJ databases">
        <authorList>
            <person name="Magalhaes I.L.F."/>
            <person name="Oliveira U."/>
            <person name="Santos F.R."/>
            <person name="Vidigal T.H.D.A."/>
            <person name="Brescovit A.D."/>
            <person name="Santos A.J."/>
        </authorList>
    </citation>
    <scope>NUCLEOTIDE SEQUENCE</scope>
    <source>
        <tissue evidence="1">Shoot tissue taken approximately 20 cm above the soil surface</tissue>
    </source>
</reference>
<dbReference type="AlphaFoldDB" id="A0A0A8ZMH6"/>
<organism evidence="1">
    <name type="scientific">Arundo donax</name>
    <name type="common">Giant reed</name>
    <name type="synonym">Donax arundinaceus</name>
    <dbReference type="NCBI Taxonomy" id="35708"/>
    <lineage>
        <taxon>Eukaryota</taxon>
        <taxon>Viridiplantae</taxon>
        <taxon>Streptophyta</taxon>
        <taxon>Embryophyta</taxon>
        <taxon>Tracheophyta</taxon>
        <taxon>Spermatophyta</taxon>
        <taxon>Magnoliopsida</taxon>
        <taxon>Liliopsida</taxon>
        <taxon>Poales</taxon>
        <taxon>Poaceae</taxon>
        <taxon>PACMAD clade</taxon>
        <taxon>Arundinoideae</taxon>
        <taxon>Arundineae</taxon>
        <taxon>Arundo</taxon>
    </lineage>
</organism>